<organism evidence="2 3">
    <name type="scientific">Symbiodinium microadriaticum</name>
    <name type="common">Dinoflagellate</name>
    <name type="synonym">Zooxanthella microadriatica</name>
    <dbReference type="NCBI Taxonomy" id="2951"/>
    <lineage>
        <taxon>Eukaryota</taxon>
        <taxon>Sar</taxon>
        <taxon>Alveolata</taxon>
        <taxon>Dinophyceae</taxon>
        <taxon>Suessiales</taxon>
        <taxon>Symbiodiniaceae</taxon>
        <taxon>Symbiodinium</taxon>
    </lineage>
</organism>
<feature type="region of interest" description="Disordered" evidence="1">
    <location>
        <begin position="203"/>
        <end position="240"/>
    </location>
</feature>
<sequence length="1297" mass="146747">MCSSTPFQQFMNLHRGNGDMLCWITRFQLSVQRMQEAWDDTYLLITDPNNAEVRAFVAGQPAEEQEGLTNEEAMDRANERLRDQHARTTPTTANFLALIFVSLSDLTQDQRQVLPSFMVHRNRVLADDRLKELREVYLESRWPKDLLGDRRGYLDNQKGYWVEDEEDGAESFLEADHDAFWVYDEENYTWFQRRFQGRKMKRGFKGRREGKEKGGEGSGGRRFFKQRKGTSNLADDNTDAWQAEGPWHDVQWQDSSWDDWSWDYSEESYAAKGKGQGKYRKDLMKFCDQNKDCGIWYTPAETTSPFTFANSESTKCKQKLIICIYDREYAVQSTEFVIVEQGHFPTFVSSTNPKQDRRQYHWLEFLDINRKTIMEFSKTRDFIQYRPRLGILPVRRLVSKGTGKEESSLQGKWSTGTGTRGEPIPEEERRNLFPSQADAPDVASLEPLEPKRIALPLPGHEVSRASPQYQRTLEKLNNEVELYKLHVKQYHMSPAQFRRRTSMLGLPGEIYEPESQDLVSMWTSYSLAEPFCSSAPDPYNGKGGLGKKMPSLQSPAILLLEIARGRRPPDLFDVETSTPEQLSVDPAEEGAAGAPSSCDQFGNYAVTDMPPSVQAHSENSSSGCGVGDDWLQKAQDRSCKTFLLEVFAGAAMLTQMALHEWSMPIMPPVDLNTGYDLLTNQARTTPTASHTSQAYWLPDRFQRGQEGSRQALSGQDAEEYKFNKAVSLDVFIVKVLEIQGERHGGIAKEVIKALQPGNYEAVDLSTWTTWCASTDGKEARPDGDGLVRRESSDKKDEALCGYAMEDMATVEDEAKHMDDDPFLDDLIRAHDGQEIPRYLDFTCYQMGVQLQQLCLMYQSSVGSPSISAGEPEQELVPPSRDVSDPLDPLRPTSSCSTTAPVSSSPARAVLYMHFESLRTHWMAWMTISENPEVGKGLHGFLARRLNKKGAAARAKELNFTKATGDEREGIQEARKREWGNWRGFDAVEVFPPEKVKEALAEHQPWPPPKYKSRIVVRGKWCFYANGLSNLFGDHAWFTAFLYGQPTATTTRRGQRRLLPAGRKAGFFQRLHNAAVARALPHEHAAYVLQDEEGVHGMMWPAWTTFFGGTERMDSVMEAITKEFKFGTLEFGSKFDYCGRTITHETEGMKCWAQLSLVSLAIRSYNQVKYSAVMQHCGRLDCLQQLALLFQTVDCSTSTINAFEEKDQVIYSITDASHAADHDTSTNGTPLGSRSHSGRILAVGSRTLLETGKGTIHVIEYHSNVLKRVYRKARCKLRLKASSRATKKENTCALSCGA</sequence>
<feature type="compositionally biased region" description="Basic and acidic residues" evidence="1">
    <location>
        <begin position="206"/>
        <end position="215"/>
    </location>
</feature>
<feature type="region of interest" description="Disordered" evidence="1">
    <location>
        <begin position="573"/>
        <end position="625"/>
    </location>
</feature>
<dbReference type="EMBL" id="LSRX01001560">
    <property type="protein sequence ID" value="OLP78809.1"/>
    <property type="molecule type" value="Genomic_DNA"/>
</dbReference>
<feature type="compositionally biased region" description="Low complexity" evidence="1">
    <location>
        <begin position="891"/>
        <end position="901"/>
    </location>
</feature>
<comment type="caution">
    <text evidence="2">The sequence shown here is derived from an EMBL/GenBank/DDBJ whole genome shotgun (WGS) entry which is preliminary data.</text>
</comment>
<dbReference type="Proteomes" id="UP000186817">
    <property type="component" value="Unassembled WGS sequence"/>
</dbReference>
<accession>A0A1Q9C7B2</accession>
<dbReference type="OrthoDB" id="447612at2759"/>
<feature type="region of interest" description="Disordered" evidence="1">
    <location>
        <begin position="865"/>
        <end position="901"/>
    </location>
</feature>
<feature type="compositionally biased region" description="Polar residues" evidence="1">
    <location>
        <begin position="408"/>
        <end position="417"/>
    </location>
</feature>
<evidence type="ECO:0000313" key="2">
    <source>
        <dbReference type="EMBL" id="OLP78809.1"/>
    </source>
</evidence>
<feature type="compositionally biased region" description="Polar residues" evidence="1">
    <location>
        <begin position="614"/>
        <end position="623"/>
    </location>
</feature>
<protein>
    <submittedName>
        <fullName evidence="2">Uncharacterized protein</fullName>
    </submittedName>
</protein>
<reference evidence="2 3" key="1">
    <citation type="submission" date="2016-02" db="EMBL/GenBank/DDBJ databases">
        <title>Genome analysis of coral dinoflagellate symbionts highlights evolutionary adaptations to a symbiotic lifestyle.</title>
        <authorList>
            <person name="Aranda M."/>
            <person name="Li Y."/>
            <person name="Liew Y.J."/>
            <person name="Baumgarten S."/>
            <person name="Simakov O."/>
            <person name="Wilson M."/>
            <person name="Piel J."/>
            <person name="Ashoor H."/>
            <person name="Bougouffa S."/>
            <person name="Bajic V.B."/>
            <person name="Ryu T."/>
            <person name="Ravasi T."/>
            <person name="Bayer T."/>
            <person name="Micklem G."/>
            <person name="Kim H."/>
            <person name="Bhak J."/>
            <person name="Lajeunesse T.C."/>
            <person name="Voolstra C.R."/>
        </authorList>
    </citation>
    <scope>NUCLEOTIDE SEQUENCE [LARGE SCALE GENOMIC DNA]</scope>
    <source>
        <strain evidence="2 3">CCMP2467</strain>
    </source>
</reference>
<gene>
    <name evidence="2" type="ORF">AK812_SmicGene40984</name>
</gene>
<feature type="region of interest" description="Disordered" evidence="1">
    <location>
        <begin position="402"/>
        <end position="425"/>
    </location>
</feature>
<name>A0A1Q9C7B2_SYMMI</name>
<evidence type="ECO:0000256" key="1">
    <source>
        <dbReference type="SAM" id="MobiDB-lite"/>
    </source>
</evidence>
<keyword evidence="3" id="KW-1185">Reference proteome</keyword>
<proteinExistence type="predicted"/>
<evidence type="ECO:0000313" key="3">
    <source>
        <dbReference type="Proteomes" id="UP000186817"/>
    </source>
</evidence>